<reference evidence="1 2" key="1">
    <citation type="submission" date="2017-11" db="EMBL/GenBank/DDBJ databases">
        <title>Genome-resolved metagenomics identifies genetic mobility, metabolic interactions, and unexpected diversity in perchlorate-reducing communities.</title>
        <authorList>
            <person name="Barnum T.P."/>
            <person name="Figueroa I.A."/>
            <person name="Carlstrom C.I."/>
            <person name="Lucas L.N."/>
            <person name="Engelbrektson A.L."/>
            <person name="Coates J.D."/>
        </authorList>
    </citation>
    <scope>NUCLEOTIDE SEQUENCE [LARGE SCALE GENOMIC DNA]</scope>
    <source>
        <strain evidence="1">BM301</strain>
    </source>
</reference>
<name>A0A2N6CVC0_9GAMM</name>
<accession>A0A2N6CVC0</accession>
<dbReference type="EMBL" id="PKUN01000021">
    <property type="protein sequence ID" value="PLX61148.1"/>
    <property type="molecule type" value="Genomic_DNA"/>
</dbReference>
<protein>
    <submittedName>
        <fullName evidence="1">Uncharacterized protein</fullName>
    </submittedName>
</protein>
<dbReference type="Proteomes" id="UP000235015">
    <property type="component" value="Unassembled WGS sequence"/>
</dbReference>
<sequence>MKKQKNTIDESVREALDNLYKGTEVEQAMTQAEKSRRAKRNRNMLASFLTGRLNPEFLRLNTHVTNLHGCTDQNNEKAVIRWAHRKIEDNPEQLEKLTAEFMVECYEELTEILLENQY</sequence>
<dbReference type="RefSeq" id="WP_273439751.1">
    <property type="nucleotide sequence ID" value="NZ_PKUN01000021.1"/>
</dbReference>
<evidence type="ECO:0000313" key="2">
    <source>
        <dbReference type="Proteomes" id="UP000235015"/>
    </source>
</evidence>
<dbReference type="AlphaFoldDB" id="A0A2N6CVC0"/>
<evidence type="ECO:0000313" key="1">
    <source>
        <dbReference type="EMBL" id="PLX61148.1"/>
    </source>
</evidence>
<comment type="caution">
    <text evidence="1">The sequence shown here is derived from an EMBL/GenBank/DDBJ whole genome shotgun (WGS) entry which is preliminary data.</text>
</comment>
<gene>
    <name evidence="1" type="ORF">C0630_12170</name>
</gene>
<organism evidence="1 2">
    <name type="scientific">Sedimenticola selenatireducens</name>
    <dbReference type="NCBI Taxonomy" id="191960"/>
    <lineage>
        <taxon>Bacteria</taxon>
        <taxon>Pseudomonadati</taxon>
        <taxon>Pseudomonadota</taxon>
        <taxon>Gammaproteobacteria</taxon>
        <taxon>Chromatiales</taxon>
        <taxon>Sedimenticolaceae</taxon>
        <taxon>Sedimenticola</taxon>
    </lineage>
</organism>
<proteinExistence type="predicted"/>